<keyword evidence="8" id="KW-0460">Magnesium</keyword>
<dbReference type="InterPro" id="IPR017975">
    <property type="entry name" value="Tubulin_CS"/>
</dbReference>
<dbReference type="Proteomes" id="UP000646827">
    <property type="component" value="Unassembled WGS sequence"/>
</dbReference>
<evidence type="ECO:0000256" key="8">
    <source>
        <dbReference type="ARBA" id="ARBA00022842"/>
    </source>
</evidence>
<dbReference type="AlphaFoldDB" id="A0A8H7V718"/>
<organism evidence="14 15">
    <name type="scientific">Circinella minor</name>
    <dbReference type="NCBI Taxonomy" id="1195481"/>
    <lineage>
        <taxon>Eukaryota</taxon>
        <taxon>Fungi</taxon>
        <taxon>Fungi incertae sedis</taxon>
        <taxon>Mucoromycota</taxon>
        <taxon>Mucoromycotina</taxon>
        <taxon>Mucoromycetes</taxon>
        <taxon>Mucorales</taxon>
        <taxon>Lichtheimiaceae</taxon>
        <taxon>Circinella</taxon>
    </lineage>
</organism>
<dbReference type="Pfam" id="PF00091">
    <property type="entry name" value="Tubulin"/>
    <property type="match status" value="1"/>
</dbReference>
<accession>A0A8H7V718</accession>
<keyword evidence="7 12" id="KW-0547">Nucleotide-binding</keyword>
<dbReference type="FunFam" id="3.40.50.1440:FF:000006">
    <property type="entry name" value="Tubulin beta chain"/>
    <property type="match status" value="1"/>
</dbReference>
<evidence type="ECO:0000256" key="7">
    <source>
        <dbReference type="ARBA" id="ARBA00022741"/>
    </source>
</evidence>
<dbReference type="GO" id="GO:0005200">
    <property type="term" value="F:structural constituent of cytoskeleton"/>
    <property type="evidence" value="ECO:0007669"/>
    <property type="project" value="InterPro"/>
</dbReference>
<dbReference type="GO" id="GO:0046872">
    <property type="term" value="F:metal ion binding"/>
    <property type="evidence" value="ECO:0007669"/>
    <property type="project" value="UniProtKB-KW"/>
</dbReference>
<keyword evidence="5 12" id="KW-0493">Microtubule</keyword>
<evidence type="ECO:0000256" key="4">
    <source>
        <dbReference type="ARBA" id="ARBA00011747"/>
    </source>
</evidence>
<name>A0A8H7V718_9FUNG</name>
<dbReference type="InterPro" id="IPR036525">
    <property type="entry name" value="Tubulin/FtsZ_GTPase_sf"/>
</dbReference>
<evidence type="ECO:0000256" key="12">
    <source>
        <dbReference type="RuleBase" id="RU000352"/>
    </source>
</evidence>
<dbReference type="Gene3D" id="3.40.50.1440">
    <property type="entry name" value="Tubulin/FtsZ, GTPase domain"/>
    <property type="match status" value="1"/>
</dbReference>
<comment type="cofactor">
    <cofactor evidence="1">
        <name>Mg(2+)</name>
        <dbReference type="ChEBI" id="CHEBI:18420"/>
    </cofactor>
</comment>
<evidence type="ECO:0000256" key="2">
    <source>
        <dbReference type="ARBA" id="ARBA00004245"/>
    </source>
</evidence>
<evidence type="ECO:0000256" key="1">
    <source>
        <dbReference type="ARBA" id="ARBA00001946"/>
    </source>
</evidence>
<feature type="domain" description="Tubulin/FtsZ GTPase" evidence="13">
    <location>
        <begin position="47"/>
        <end position="244"/>
    </location>
</feature>
<dbReference type="GO" id="GO:0005525">
    <property type="term" value="F:GTP binding"/>
    <property type="evidence" value="ECO:0007669"/>
    <property type="project" value="UniProtKB-UniRule"/>
</dbReference>
<dbReference type="OrthoDB" id="1662883at2759"/>
<keyword evidence="10" id="KW-0206">Cytoskeleton</keyword>
<dbReference type="GO" id="GO:0003924">
    <property type="term" value="F:GTPase activity"/>
    <property type="evidence" value="ECO:0007669"/>
    <property type="project" value="InterPro"/>
</dbReference>
<proteinExistence type="inferred from homology"/>
<reference evidence="14 15" key="1">
    <citation type="submission" date="2020-12" db="EMBL/GenBank/DDBJ databases">
        <title>Metabolic potential, ecology and presence of endohyphal bacteria is reflected in genomic diversity of Mucoromycotina.</title>
        <authorList>
            <person name="Muszewska A."/>
            <person name="Okrasinska A."/>
            <person name="Steczkiewicz K."/>
            <person name="Drgas O."/>
            <person name="Orlowska M."/>
            <person name="Perlinska-Lenart U."/>
            <person name="Aleksandrzak-Piekarczyk T."/>
            <person name="Szatraj K."/>
            <person name="Zielenkiewicz U."/>
            <person name="Pilsyk S."/>
            <person name="Malc E."/>
            <person name="Mieczkowski P."/>
            <person name="Kruszewska J.S."/>
            <person name="Biernat P."/>
            <person name="Pawlowska J."/>
        </authorList>
    </citation>
    <scope>NUCLEOTIDE SEQUENCE [LARGE SCALE GENOMIC DNA]</scope>
    <source>
        <strain evidence="14 15">CBS 142.35</strain>
    </source>
</reference>
<evidence type="ECO:0000313" key="15">
    <source>
        <dbReference type="Proteomes" id="UP000646827"/>
    </source>
</evidence>
<dbReference type="SUPFAM" id="SSF52490">
    <property type="entry name" value="Tubulin nucleotide-binding domain-like"/>
    <property type="match status" value="1"/>
</dbReference>
<dbReference type="PROSITE" id="PS00227">
    <property type="entry name" value="TUBULIN"/>
    <property type="match status" value="1"/>
</dbReference>
<dbReference type="InterPro" id="IPR003008">
    <property type="entry name" value="Tubulin_FtsZ_GTPase"/>
</dbReference>
<evidence type="ECO:0000256" key="11">
    <source>
        <dbReference type="ARBA" id="ARBA00034296"/>
    </source>
</evidence>
<evidence type="ECO:0000256" key="6">
    <source>
        <dbReference type="ARBA" id="ARBA00022723"/>
    </source>
</evidence>
<evidence type="ECO:0000256" key="10">
    <source>
        <dbReference type="ARBA" id="ARBA00023212"/>
    </source>
</evidence>
<dbReference type="EMBL" id="JAEPRB010000744">
    <property type="protein sequence ID" value="KAG2212526.1"/>
    <property type="molecule type" value="Genomic_DNA"/>
</dbReference>
<evidence type="ECO:0000313" key="14">
    <source>
        <dbReference type="EMBL" id="KAG2212526.1"/>
    </source>
</evidence>
<comment type="function">
    <text evidence="11 12">Tubulin is the major constituent of microtubules, a cylinder consisting of laterally associated linear protofilaments composed of alpha- and beta-tubulin heterodimers. Microtubules grow by the addition of GTP-tubulin dimers to the microtubule end, where a stabilizing cap forms. Below the cap, tubulin dimers are in GDP-bound state, owing to GTPase activity of alpha-tubulin.</text>
</comment>
<evidence type="ECO:0000256" key="9">
    <source>
        <dbReference type="ARBA" id="ARBA00023134"/>
    </source>
</evidence>
<comment type="caution">
    <text evidence="14">The sequence shown here is derived from an EMBL/GenBank/DDBJ whole genome shotgun (WGS) entry which is preliminary data.</text>
</comment>
<keyword evidence="6" id="KW-0479">Metal-binding</keyword>
<comment type="similarity">
    <text evidence="3 12">Belongs to the tubulin family.</text>
</comment>
<dbReference type="GO" id="GO:0005874">
    <property type="term" value="C:microtubule"/>
    <property type="evidence" value="ECO:0007669"/>
    <property type="project" value="UniProtKB-KW"/>
</dbReference>
<dbReference type="PRINTS" id="PR01161">
    <property type="entry name" value="TUBULIN"/>
</dbReference>
<comment type="subunit">
    <text evidence="4 12">Dimer of alpha and beta chains. A typical microtubule is a hollow water-filled tube with an outer diameter of 25 nm and an inner diameter of 15 nM. Alpha-beta heterodimers associate head-to-tail to form protofilaments running lengthwise along the microtubule wall with the beta-tubulin subunit facing the microtubule plus end conferring a structural polarity. Microtubules usually have 13 protofilaments but different protofilament numbers can be found in some organisms and specialized cells.</text>
</comment>
<protein>
    <recommendedName>
        <fullName evidence="12">Tubulin beta chain</fullName>
    </recommendedName>
</protein>
<keyword evidence="15" id="KW-1185">Reference proteome</keyword>
<keyword evidence="9 12" id="KW-0342">GTP-binding</keyword>
<gene>
    <name evidence="14" type="ORF">INT45_007820</name>
</gene>
<evidence type="ECO:0000256" key="3">
    <source>
        <dbReference type="ARBA" id="ARBA00009636"/>
    </source>
</evidence>
<evidence type="ECO:0000259" key="13">
    <source>
        <dbReference type="SMART" id="SM00864"/>
    </source>
</evidence>
<comment type="subcellular location">
    <subcellularLocation>
        <location evidence="2">Cytoplasm</location>
        <location evidence="2">Cytoskeleton</location>
    </subcellularLocation>
</comment>
<dbReference type="CDD" id="cd02187">
    <property type="entry name" value="beta_tubulin"/>
    <property type="match status" value="1"/>
</dbReference>
<dbReference type="PRINTS" id="PR01163">
    <property type="entry name" value="BETATUBULIN"/>
</dbReference>
<dbReference type="SMART" id="SM00864">
    <property type="entry name" value="Tubulin"/>
    <property type="match status" value="1"/>
</dbReference>
<dbReference type="InterPro" id="IPR002453">
    <property type="entry name" value="Beta_tubulin"/>
</dbReference>
<sequence>MREIIHIQAGQCGNQIGQKFWETISKEHGIDTTGAYAGDNDLQLERINVYYNEGSQGKYVPRAVLVDLEPATMDAIRGSDYGKLYRPDNFVSAQSGAGNSWAKGYYTEGAELVESVLDIVRKEAEHTDCLQGFQLAHSLGGGTGSGMGSLLLSKIREEYPDRMLCTYSVVPSPKVSDTVVEPYNAVLSVHQLVENCDATFCIDNEALYDICFRTLKLSNPGYGELNQLVSAVMSGVSTSLRFPGQLNSDLRKLFVNMGKFFFFI</sequence>
<dbReference type="InterPro" id="IPR000217">
    <property type="entry name" value="Tubulin"/>
</dbReference>
<dbReference type="PROSITE" id="PS00228">
    <property type="entry name" value="TUBULIN_B_AUTOREG"/>
    <property type="match status" value="1"/>
</dbReference>
<keyword evidence="10" id="KW-0963">Cytoplasm</keyword>
<dbReference type="PANTHER" id="PTHR11588">
    <property type="entry name" value="TUBULIN"/>
    <property type="match status" value="1"/>
</dbReference>
<dbReference type="InterPro" id="IPR013838">
    <property type="entry name" value="Beta-tubulin_BS"/>
</dbReference>
<evidence type="ECO:0000256" key="5">
    <source>
        <dbReference type="ARBA" id="ARBA00022701"/>
    </source>
</evidence>
<dbReference type="GO" id="GO:0007017">
    <property type="term" value="P:microtubule-based process"/>
    <property type="evidence" value="ECO:0007669"/>
    <property type="project" value="InterPro"/>
</dbReference>